<keyword evidence="4" id="KW-1185">Reference proteome</keyword>
<dbReference type="InterPro" id="IPR058058">
    <property type="entry name" value="CBU_0592-like"/>
</dbReference>
<keyword evidence="1" id="KW-1133">Transmembrane helix</keyword>
<dbReference type="NCBIfam" id="NF047864">
    <property type="entry name" value="CBU_0592_membra"/>
    <property type="match status" value="1"/>
</dbReference>
<feature type="domain" description="CBU-0592-like" evidence="2">
    <location>
        <begin position="7"/>
        <end position="76"/>
    </location>
</feature>
<dbReference type="RefSeq" id="WP_130020456.1">
    <property type="nucleotide sequence ID" value="NZ_SEWF01000009.1"/>
</dbReference>
<protein>
    <recommendedName>
        <fullName evidence="2">CBU-0592-like domain-containing protein</fullName>
    </recommendedName>
</protein>
<gene>
    <name evidence="3" type="ORF">EWM59_08120</name>
</gene>
<dbReference type="AlphaFoldDB" id="A0A4Q5M259"/>
<evidence type="ECO:0000313" key="4">
    <source>
        <dbReference type="Proteomes" id="UP000293162"/>
    </source>
</evidence>
<evidence type="ECO:0000256" key="1">
    <source>
        <dbReference type="SAM" id="Phobius"/>
    </source>
</evidence>
<feature type="transmembrane region" description="Helical" evidence="1">
    <location>
        <begin position="6"/>
        <end position="24"/>
    </location>
</feature>
<feature type="transmembrane region" description="Helical" evidence="1">
    <location>
        <begin position="36"/>
        <end position="53"/>
    </location>
</feature>
<organism evidence="3 4">
    <name type="scientific">Emticicia agri</name>
    <dbReference type="NCBI Taxonomy" id="2492393"/>
    <lineage>
        <taxon>Bacteria</taxon>
        <taxon>Pseudomonadati</taxon>
        <taxon>Bacteroidota</taxon>
        <taxon>Cytophagia</taxon>
        <taxon>Cytophagales</taxon>
        <taxon>Leadbetterellaceae</taxon>
        <taxon>Emticicia</taxon>
    </lineage>
</organism>
<reference evidence="3 4" key="1">
    <citation type="submission" date="2019-02" db="EMBL/GenBank/DDBJ databases">
        <title>Bacterial novel species Emticicia sp. 17J42-9 isolated from soil.</title>
        <authorList>
            <person name="Jung H.-Y."/>
        </authorList>
    </citation>
    <scope>NUCLEOTIDE SEQUENCE [LARGE SCALE GENOMIC DNA]</scope>
    <source>
        <strain evidence="3 4">17J42-9</strain>
    </source>
</reference>
<dbReference type="OrthoDB" id="7063597at2"/>
<accession>A0A4Q5M259</accession>
<keyword evidence="1" id="KW-0472">Membrane</keyword>
<sequence length="78" mass="8751">MKIDIVEIIGWIGAVLITGSYFLNIQGKLDAKDTRYVWANAIGGICFIINTYFHHAYPSMAVNIIWVLIALAALLRKK</sequence>
<dbReference type="Pfam" id="PF26604">
    <property type="entry name" value="CBU_0592"/>
    <property type="match status" value="1"/>
</dbReference>
<keyword evidence="1" id="KW-0812">Transmembrane</keyword>
<proteinExistence type="predicted"/>
<name>A0A4Q5M259_9BACT</name>
<dbReference type="Proteomes" id="UP000293162">
    <property type="component" value="Unassembled WGS sequence"/>
</dbReference>
<feature type="transmembrane region" description="Helical" evidence="1">
    <location>
        <begin position="59"/>
        <end position="75"/>
    </location>
</feature>
<evidence type="ECO:0000313" key="3">
    <source>
        <dbReference type="EMBL" id="RYU96165.1"/>
    </source>
</evidence>
<dbReference type="EMBL" id="SEWF01000009">
    <property type="protein sequence ID" value="RYU96165.1"/>
    <property type="molecule type" value="Genomic_DNA"/>
</dbReference>
<evidence type="ECO:0000259" key="2">
    <source>
        <dbReference type="Pfam" id="PF26604"/>
    </source>
</evidence>
<comment type="caution">
    <text evidence="3">The sequence shown here is derived from an EMBL/GenBank/DDBJ whole genome shotgun (WGS) entry which is preliminary data.</text>
</comment>